<dbReference type="CDD" id="cd02603">
    <property type="entry name" value="HAD_sEH-N_like"/>
    <property type="match status" value="1"/>
</dbReference>
<dbReference type="SUPFAM" id="SSF56784">
    <property type="entry name" value="HAD-like"/>
    <property type="match status" value="1"/>
</dbReference>
<dbReference type="PANTHER" id="PTHR43611:SF3">
    <property type="entry name" value="FLAVIN MONONUCLEOTIDE HYDROLASE 1, CHLOROPLATIC"/>
    <property type="match status" value="1"/>
</dbReference>
<sequence>MPQINTLIFDFGDVFINLDKQGAMDNALQLFGLIEFEDDMLKTNIAYEIGAISTLEFLAFYQKKFPNLNQDEIVYAWNYIIRDFPEHRLKFIQNLKASGQYQLILLSNTNALHIQYIKNNVPFYEEFKRCFDVFYLSHEIRLRKPNADIYKFVLNENHLNPEECLFIDDTKDNTDMAERLGLHTWNIDETLEDVADVFKVKSDLF</sequence>
<dbReference type="SFLD" id="SFLDS00003">
    <property type="entry name" value="Haloacid_Dehalogenase"/>
    <property type="match status" value="1"/>
</dbReference>
<comment type="caution">
    <text evidence="1">The sequence shown here is derived from an EMBL/GenBank/DDBJ whole genome shotgun (WGS) entry which is preliminary data.</text>
</comment>
<dbReference type="Pfam" id="PF00702">
    <property type="entry name" value="Hydrolase"/>
    <property type="match status" value="1"/>
</dbReference>
<dbReference type="EMBL" id="JBHSAT010000002">
    <property type="protein sequence ID" value="MFC3875793.1"/>
    <property type="molecule type" value="Genomic_DNA"/>
</dbReference>
<dbReference type="RefSeq" id="WP_386096109.1">
    <property type="nucleotide sequence ID" value="NZ_JBHSAT010000002.1"/>
</dbReference>
<dbReference type="PANTHER" id="PTHR43611">
    <property type="entry name" value="ALPHA-D-GLUCOSE 1-PHOSPHATE PHOSPHATASE"/>
    <property type="match status" value="1"/>
</dbReference>
<name>A0ABV8AD69_9FLAO</name>
<dbReference type="InterPro" id="IPR036412">
    <property type="entry name" value="HAD-like_sf"/>
</dbReference>
<gene>
    <name evidence="1" type="ORF">ACFOSX_00990</name>
</gene>
<organism evidence="1 2">
    <name type="scientific">Winogradskyella maritima</name>
    <dbReference type="NCBI Taxonomy" id="1517766"/>
    <lineage>
        <taxon>Bacteria</taxon>
        <taxon>Pseudomonadati</taxon>
        <taxon>Bacteroidota</taxon>
        <taxon>Flavobacteriia</taxon>
        <taxon>Flavobacteriales</taxon>
        <taxon>Flavobacteriaceae</taxon>
        <taxon>Winogradskyella</taxon>
    </lineage>
</organism>
<accession>A0ABV8AD69</accession>
<proteinExistence type="predicted"/>
<reference evidence="2" key="1">
    <citation type="journal article" date="2019" name="Int. J. Syst. Evol. Microbiol.">
        <title>The Global Catalogue of Microorganisms (GCM) 10K type strain sequencing project: providing services to taxonomists for standard genome sequencing and annotation.</title>
        <authorList>
            <consortium name="The Broad Institute Genomics Platform"/>
            <consortium name="The Broad Institute Genome Sequencing Center for Infectious Disease"/>
            <person name="Wu L."/>
            <person name="Ma J."/>
        </authorList>
    </citation>
    <scope>NUCLEOTIDE SEQUENCE [LARGE SCALE GENOMIC DNA]</scope>
    <source>
        <strain evidence="2">CECT 8979</strain>
    </source>
</reference>
<keyword evidence="1" id="KW-0378">Hydrolase</keyword>
<dbReference type="InterPro" id="IPR006439">
    <property type="entry name" value="HAD-SF_hydro_IA"/>
</dbReference>
<evidence type="ECO:0000313" key="1">
    <source>
        <dbReference type="EMBL" id="MFC3875793.1"/>
    </source>
</evidence>
<dbReference type="Proteomes" id="UP001595812">
    <property type="component" value="Unassembled WGS sequence"/>
</dbReference>
<protein>
    <submittedName>
        <fullName evidence="1">HAD family hydrolase</fullName>
    </submittedName>
</protein>
<dbReference type="Gene3D" id="1.10.150.240">
    <property type="entry name" value="Putative phosphatase, domain 2"/>
    <property type="match status" value="1"/>
</dbReference>
<dbReference type="InterPro" id="IPR023198">
    <property type="entry name" value="PGP-like_dom2"/>
</dbReference>
<dbReference type="PRINTS" id="PR00413">
    <property type="entry name" value="HADHALOGNASE"/>
</dbReference>
<evidence type="ECO:0000313" key="2">
    <source>
        <dbReference type="Proteomes" id="UP001595812"/>
    </source>
</evidence>
<keyword evidence="2" id="KW-1185">Reference proteome</keyword>
<dbReference type="NCBIfam" id="TIGR01509">
    <property type="entry name" value="HAD-SF-IA-v3"/>
    <property type="match status" value="1"/>
</dbReference>
<dbReference type="InterPro" id="IPR023214">
    <property type="entry name" value="HAD_sf"/>
</dbReference>
<dbReference type="Gene3D" id="3.40.50.1000">
    <property type="entry name" value="HAD superfamily/HAD-like"/>
    <property type="match status" value="1"/>
</dbReference>
<dbReference type="SFLD" id="SFLDG01129">
    <property type="entry name" value="C1.5:_HAD__Beta-PGM__Phosphata"/>
    <property type="match status" value="1"/>
</dbReference>
<dbReference type="GO" id="GO:0016787">
    <property type="term" value="F:hydrolase activity"/>
    <property type="evidence" value="ECO:0007669"/>
    <property type="project" value="UniProtKB-KW"/>
</dbReference>